<evidence type="ECO:0000256" key="4">
    <source>
        <dbReference type="ARBA" id="ARBA00022729"/>
    </source>
</evidence>
<evidence type="ECO:0000256" key="14">
    <source>
        <dbReference type="SAM" id="SignalP"/>
    </source>
</evidence>
<feature type="signal peptide" evidence="14">
    <location>
        <begin position="1"/>
        <end position="18"/>
    </location>
</feature>
<evidence type="ECO:0000256" key="2">
    <source>
        <dbReference type="ARBA" id="ARBA00006431"/>
    </source>
</evidence>
<dbReference type="InterPro" id="IPR002048">
    <property type="entry name" value="EF_hand_dom"/>
</dbReference>
<dbReference type="PROSITE" id="PS50222">
    <property type="entry name" value="EF_HAND_2"/>
    <property type="match status" value="4"/>
</dbReference>
<feature type="compositionally biased region" description="Acidic residues" evidence="13">
    <location>
        <begin position="440"/>
        <end position="461"/>
    </location>
</feature>
<reference evidence="16 17" key="1">
    <citation type="submission" date="2019-08" db="EMBL/GenBank/DDBJ databases">
        <title>A chromosome-level genome assembly, high-density linkage maps, and genome scans reveal the genomic architecture of hybrid incompatibilities underlying speciation via character displacement in darters (Percidae: Etheostominae).</title>
        <authorList>
            <person name="Moran R.L."/>
            <person name="Catchen J.M."/>
            <person name="Fuller R.C."/>
        </authorList>
    </citation>
    <scope>NUCLEOTIDE SEQUENCE [LARGE SCALE GENOMIC DNA]</scope>
    <source>
        <strain evidence="16">EspeVRDwgs_2016</strain>
        <tissue evidence="16">Muscle</tissue>
    </source>
</reference>
<evidence type="ECO:0000256" key="7">
    <source>
        <dbReference type="ARBA" id="ARBA00022837"/>
    </source>
</evidence>
<organism evidence="16 17">
    <name type="scientific">Etheostoma spectabile</name>
    <name type="common">orangethroat darter</name>
    <dbReference type="NCBI Taxonomy" id="54343"/>
    <lineage>
        <taxon>Eukaryota</taxon>
        <taxon>Metazoa</taxon>
        <taxon>Chordata</taxon>
        <taxon>Craniata</taxon>
        <taxon>Vertebrata</taxon>
        <taxon>Euteleostomi</taxon>
        <taxon>Actinopterygii</taxon>
        <taxon>Neopterygii</taxon>
        <taxon>Teleostei</taxon>
        <taxon>Neoteleostei</taxon>
        <taxon>Acanthomorphata</taxon>
        <taxon>Eupercaria</taxon>
        <taxon>Perciformes</taxon>
        <taxon>Percoidei</taxon>
        <taxon>Percidae</taxon>
        <taxon>Etheostomatinae</taxon>
        <taxon>Etheostoma</taxon>
    </lineage>
</organism>
<sequence length="523" mass="58934">MLLKTLVSLCVLAAAAFAVPAQEKRVHHHGDLSERPHDDAQGFQYDHEAFLGKEEAKTFDQLTPEESKDKLAPLLSSVCLRCPLLFSVCPTGHYCPLSVAAVFCLSHWPLLKIVERIDVDGDGYVSHAELHSWIRHRQRRYIQENVDKHWKEYDSNGDGKIAWDEYKNTTYGYYLGEEFDDVDDKATYKSMLTRDERRFRTADRDGDMIATREEFTAFLHPEEYDYMKDVVVQETVEDIDKNADGKINIDEYIGDMFTPEDGEREPDWVTTEKKHFAEFRDANKDGYLDAAEVADWVLPGEVDHADNEAKHLIHETDTDKDGRLTLSELLDNLDSIKSSTITDYGGMRADEHDELATRSRLESSGVKRTVISSFILMARPDMGHNTVLLCSRDKSTHSEHGCRVSSQTAQGETLTGFLIRVGLASGVRQGTQKLGRLRLDEDEEAEEAEDTEDAEDPEDSAAELLPARSQPSGDTVVYLLWYIAVGVRVQQRGIKSAVLAGPEPGLVLRDAQCGQCQPAEPYQ</sequence>
<keyword evidence="7" id="KW-0106">Calcium</keyword>
<evidence type="ECO:0000313" key="16">
    <source>
        <dbReference type="EMBL" id="KAA8584802.1"/>
    </source>
</evidence>
<dbReference type="InterPro" id="IPR018247">
    <property type="entry name" value="EF_Hand_1_Ca_BS"/>
</dbReference>
<evidence type="ECO:0000256" key="6">
    <source>
        <dbReference type="ARBA" id="ARBA00022824"/>
    </source>
</evidence>
<dbReference type="FunFam" id="1.10.238.10:FF:000104">
    <property type="entry name" value="calumenin isoform X1"/>
    <property type="match status" value="1"/>
</dbReference>
<evidence type="ECO:0000259" key="15">
    <source>
        <dbReference type="PROSITE" id="PS50222"/>
    </source>
</evidence>
<evidence type="ECO:0000256" key="9">
    <source>
        <dbReference type="ARBA" id="ARBA00023186"/>
    </source>
</evidence>
<feature type="non-terminal residue" evidence="16">
    <location>
        <position position="523"/>
    </location>
</feature>
<evidence type="ECO:0000256" key="10">
    <source>
        <dbReference type="ARBA" id="ARBA00056975"/>
    </source>
</evidence>
<dbReference type="AlphaFoldDB" id="A0A5J5CRI0"/>
<keyword evidence="9" id="KW-0143">Chaperone</keyword>
<dbReference type="PANTHER" id="PTHR10827:SF91">
    <property type="entry name" value="RETICULOCALBIN 3, EF-HAND CALCIUM BINDING DOMAIN"/>
    <property type="match status" value="1"/>
</dbReference>
<evidence type="ECO:0000256" key="12">
    <source>
        <dbReference type="ARBA" id="ARBA00072696"/>
    </source>
</evidence>
<comment type="similarity">
    <text evidence="2">Belongs to the CREC family.</text>
</comment>
<gene>
    <name evidence="16" type="ORF">FQN60_003496</name>
</gene>
<comment type="subunit">
    <text evidence="11">Interacts with PCSK6 (immature form including the propeptide); probably involved in the maturation and the secretion of PCSK6.</text>
</comment>
<keyword evidence="3" id="KW-0479">Metal-binding</keyword>
<feature type="domain" description="EF-hand" evidence="15">
    <location>
        <begin position="110"/>
        <end position="140"/>
    </location>
</feature>
<evidence type="ECO:0000256" key="5">
    <source>
        <dbReference type="ARBA" id="ARBA00022737"/>
    </source>
</evidence>
<keyword evidence="5" id="KW-0677">Repeat</keyword>
<dbReference type="Proteomes" id="UP000327493">
    <property type="component" value="Chromosome 15"/>
</dbReference>
<dbReference type="PROSITE" id="PS00018">
    <property type="entry name" value="EF_HAND_1"/>
    <property type="match status" value="5"/>
</dbReference>
<protein>
    <recommendedName>
        <fullName evidence="12">Reticulocalbin-3</fullName>
    </recommendedName>
</protein>
<proteinExistence type="inferred from homology"/>
<dbReference type="GO" id="GO:0005509">
    <property type="term" value="F:calcium ion binding"/>
    <property type="evidence" value="ECO:0007669"/>
    <property type="project" value="InterPro"/>
</dbReference>
<dbReference type="Gene3D" id="1.10.238.10">
    <property type="entry name" value="EF-hand"/>
    <property type="match status" value="3"/>
</dbReference>
<dbReference type="InterPro" id="IPR011992">
    <property type="entry name" value="EF-hand-dom_pair"/>
</dbReference>
<dbReference type="PANTHER" id="PTHR10827">
    <property type="entry name" value="RETICULOCALBIN"/>
    <property type="match status" value="1"/>
</dbReference>
<name>A0A5J5CRI0_9PERO</name>
<comment type="subcellular location">
    <subcellularLocation>
        <location evidence="1">Endoplasmic reticulum lumen</location>
    </subcellularLocation>
</comment>
<keyword evidence="4 14" id="KW-0732">Signal</keyword>
<dbReference type="EMBL" id="VOFY01000015">
    <property type="protein sequence ID" value="KAA8584802.1"/>
    <property type="molecule type" value="Genomic_DNA"/>
</dbReference>
<dbReference type="GO" id="GO:0015031">
    <property type="term" value="P:protein transport"/>
    <property type="evidence" value="ECO:0007669"/>
    <property type="project" value="UniProtKB-ARBA"/>
</dbReference>
<feature type="chain" id="PRO_5023924024" description="Reticulocalbin-3" evidence="14">
    <location>
        <begin position="19"/>
        <end position="523"/>
    </location>
</feature>
<keyword evidence="6" id="KW-0256">Endoplasmic reticulum</keyword>
<evidence type="ECO:0000256" key="3">
    <source>
        <dbReference type="ARBA" id="ARBA00022723"/>
    </source>
</evidence>
<dbReference type="GO" id="GO:0005788">
    <property type="term" value="C:endoplasmic reticulum lumen"/>
    <property type="evidence" value="ECO:0007669"/>
    <property type="project" value="UniProtKB-SubCell"/>
</dbReference>
<feature type="domain" description="EF-hand" evidence="15">
    <location>
        <begin position="141"/>
        <end position="176"/>
    </location>
</feature>
<dbReference type="SMART" id="SM00054">
    <property type="entry name" value="EFh"/>
    <property type="match status" value="4"/>
</dbReference>
<evidence type="ECO:0000256" key="11">
    <source>
        <dbReference type="ARBA" id="ARBA00063143"/>
    </source>
</evidence>
<keyword evidence="8" id="KW-0325">Glycoprotein</keyword>
<keyword evidence="17" id="KW-1185">Reference proteome</keyword>
<feature type="domain" description="EF-hand" evidence="15">
    <location>
        <begin position="304"/>
        <end position="339"/>
    </location>
</feature>
<evidence type="ECO:0000313" key="17">
    <source>
        <dbReference type="Proteomes" id="UP000327493"/>
    </source>
</evidence>
<comment type="caution">
    <text evidence="16">The sequence shown here is derived from an EMBL/GenBank/DDBJ whole genome shotgun (WGS) entry which is preliminary data.</text>
</comment>
<dbReference type="CDD" id="cd16226">
    <property type="entry name" value="EFh_CREC_Calumenin_like"/>
    <property type="match status" value="1"/>
</dbReference>
<comment type="function">
    <text evidence="10">Probable molecular chaperone assisting protein biosynthesis and transport in the endoplasmic reticulum. Required for the proper biosynthesis and transport of pulmonary surfactant-associated protein A/SP-A, pulmonary surfactant-associated protein D/SP-D and the lipid transporter ABCA3. By regulating both the proper expression and the degradation through the endoplasmic reticulum-associated protein degradation pathway of these proteins plays a crucial role in pulmonary surfactant homeostasis. Has an anti-fibrotic activity by negatively regulating the secretion of type I and type III collagens. This calcium-binding protein also transiently associates with immature PCSK6 and regulates its secretion.</text>
</comment>
<evidence type="ECO:0000256" key="8">
    <source>
        <dbReference type="ARBA" id="ARBA00023180"/>
    </source>
</evidence>
<dbReference type="SUPFAM" id="SSF47473">
    <property type="entry name" value="EF-hand"/>
    <property type="match status" value="2"/>
</dbReference>
<accession>A0A5J5CRI0</accession>
<feature type="region of interest" description="Disordered" evidence="13">
    <location>
        <begin position="438"/>
        <end position="468"/>
    </location>
</feature>
<evidence type="ECO:0000256" key="1">
    <source>
        <dbReference type="ARBA" id="ARBA00004319"/>
    </source>
</evidence>
<dbReference type="Pfam" id="PF13499">
    <property type="entry name" value="EF-hand_7"/>
    <property type="match status" value="1"/>
</dbReference>
<evidence type="ECO:0000256" key="13">
    <source>
        <dbReference type="SAM" id="MobiDB-lite"/>
    </source>
</evidence>
<feature type="domain" description="EF-hand" evidence="15">
    <location>
        <begin position="190"/>
        <end position="225"/>
    </location>
</feature>